<evidence type="ECO:0000256" key="10">
    <source>
        <dbReference type="SAM" id="Phobius"/>
    </source>
</evidence>
<evidence type="ECO:0000313" key="12">
    <source>
        <dbReference type="Proteomes" id="UP000198286"/>
    </source>
</evidence>
<keyword evidence="7" id="KW-0067">ATP-binding</keyword>
<sequence>MRFLITKTQLSGHRWQNNRLEKAMLCRDTKDTETPHRNQSMAMSMGIASMVLLCVIGFVVAKISPQSAQRNAKFIVTASGGLYIQYGQKFHPVLNLASARLILNSPESAKPVKDSVLDTRGRGQTMGIYQAPEMLTPRADDVARWTVCDTHSAPLSLTEASAVKTTLIAGVNDLKGQKELAAPNAVAVRDPDTLGQVWVMWGNRRATVGGDDKAAQAVLGLTPDTMSKAAPISRGLLNTITPAPPITAPFIPDRGARSAAVSGMSNGDVVRTKSVLGQNVFTVVYSDGVQEVPSLVAELLAAAGSPIITTPAASLTAAPRVQRIDVAAFPPVAPVYVQAPVMCWTWTRSTTDAVASTRLTVGDQLPLPAADAAKVVSLLPITGVDHAQQAFTAPGKGWYVRVTGDSRTSEAREQLLWIDDTGVRYFLGLDNKSYDGTVKALGIDARSPLLIPWSIARLYAQGPTLSKSAALTLHEDAPTDARQKAAPKPDKN</sequence>
<geneLocation type="plasmid" evidence="11 12">
    <name>unnamed 2</name>
</geneLocation>
<keyword evidence="8 10" id="KW-1133">Transmembrane helix</keyword>
<keyword evidence="5" id="KW-0547">Nucleotide-binding</keyword>
<feature type="transmembrane region" description="Helical" evidence="10">
    <location>
        <begin position="41"/>
        <end position="61"/>
    </location>
</feature>
<dbReference type="InterPro" id="IPR007795">
    <property type="entry name" value="T7SS_EccB"/>
</dbReference>
<evidence type="ECO:0000256" key="1">
    <source>
        <dbReference type="ARBA" id="ARBA00004162"/>
    </source>
</evidence>
<dbReference type="PANTHER" id="PTHR40765">
    <property type="entry name" value="ESX-2 SECRETION SYSTEM ATPASE ECCB2"/>
    <property type="match status" value="1"/>
</dbReference>
<name>A0A7U5MRF7_MYCIT</name>
<proteinExistence type="inferred from homology"/>
<keyword evidence="3" id="KW-1003">Cell membrane</keyword>
<evidence type="ECO:0000256" key="3">
    <source>
        <dbReference type="ARBA" id="ARBA00022475"/>
    </source>
</evidence>
<comment type="subcellular location">
    <subcellularLocation>
        <location evidence="1">Cell membrane</location>
        <topology evidence="1">Single-pass membrane protein</topology>
    </subcellularLocation>
</comment>
<dbReference type="GO" id="GO:0005524">
    <property type="term" value="F:ATP binding"/>
    <property type="evidence" value="ECO:0007669"/>
    <property type="project" value="UniProtKB-KW"/>
</dbReference>
<protein>
    <submittedName>
        <fullName evidence="11">Putative ESX-3 secretion system protein</fullName>
    </submittedName>
</protein>
<reference evidence="11 12" key="1">
    <citation type="journal article" date="2017" name="Lancet Infect. Dis.">
        <title>Global outbreak of severe Mycobacterium chimaera disease after cardiac surgery: a molecular epidemiological study.</title>
        <authorList>
            <person name="van Ingen J."/>
            <person name="Kohl T."/>
            <person name="Kranzer K."/>
            <person name="Hasse B."/>
            <person name="Keller P."/>
            <person name="Szafranska A."/>
            <person name="Hillemann D."/>
            <person name="Chand M."/>
            <person name="Schreiber P."/>
            <person name="Sommerstein R."/>
            <person name="Berger C."/>
            <person name="Genoni M."/>
            <person name="Ruegg C."/>
            <person name="Troillet N."/>
            <person name="Widmer A.F."/>
            <person name="Becker S.L."/>
            <person name="Herrmann M."/>
            <person name="Eckmanns T."/>
            <person name="Haller S."/>
            <person name="Hoeller C."/>
            <person name="Debast S.B."/>
            <person name="Wolfhagen M.J."/>
            <person name="Hopman J."/>
            <person name="Kluytmans J."/>
            <person name="Langelaar M."/>
            <person name="Notermans D.W."/>
            <person name="ten Oever J."/>
            <person name="van den Barselaar P."/>
            <person name="Vonk A.B.A."/>
            <person name="Vos M.C."/>
            <person name="Ahmed N."/>
            <person name="Brown T."/>
            <person name="Crook D."/>
            <person name="Lamagni T."/>
            <person name="Phin N."/>
            <person name="Smith E.G."/>
            <person name="Zambon M."/>
            <person name="Serr A."/>
            <person name="Goetting T."/>
            <person name="Ebner W."/>
            <person name="Thuermer A."/>
            <person name="Utpatel C."/>
            <person name="Sproer C."/>
            <person name="Bunk B."/>
            <person name="Nubel U."/>
            <person name="Bloemberg G."/>
            <person name="Bottger E."/>
            <person name="Niemann S."/>
            <person name="Wagner D."/>
            <person name="Sax H."/>
        </authorList>
    </citation>
    <scope>NUCLEOTIDE SEQUENCE [LARGE SCALE GENOMIC DNA]</scope>
    <source>
        <strain evidence="11 12">ZUERICH-2</strain>
        <plasmid evidence="11 12">unnamed 2</plasmid>
    </source>
</reference>
<dbReference type="Proteomes" id="UP000198286">
    <property type="component" value="Plasmid unnamed 2"/>
</dbReference>
<organism evidence="11 12">
    <name type="scientific">Mycobacterium intracellulare subsp. chimaera</name>
    <dbReference type="NCBI Taxonomy" id="222805"/>
    <lineage>
        <taxon>Bacteria</taxon>
        <taxon>Bacillati</taxon>
        <taxon>Actinomycetota</taxon>
        <taxon>Actinomycetes</taxon>
        <taxon>Mycobacteriales</taxon>
        <taxon>Mycobacteriaceae</taxon>
        <taxon>Mycobacterium</taxon>
        <taxon>Mycobacterium avium complex (MAC)</taxon>
    </lineage>
</organism>
<dbReference type="InterPro" id="IPR044857">
    <property type="entry name" value="T7SS_EccB_R1"/>
</dbReference>
<keyword evidence="4 10" id="KW-0812">Transmembrane</keyword>
<evidence type="ECO:0000256" key="5">
    <source>
        <dbReference type="ARBA" id="ARBA00022741"/>
    </source>
</evidence>
<evidence type="ECO:0000256" key="8">
    <source>
        <dbReference type="ARBA" id="ARBA00022989"/>
    </source>
</evidence>
<dbReference type="GO" id="GO:0016787">
    <property type="term" value="F:hydrolase activity"/>
    <property type="evidence" value="ECO:0007669"/>
    <property type="project" value="UniProtKB-KW"/>
</dbReference>
<dbReference type="GO" id="GO:0005576">
    <property type="term" value="C:extracellular region"/>
    <property type="evidence" value="ECO:0007669"/>
    <property type="project" value="TreeGrafter"/>
</dbReference>
<accession>A0A7U5MRF7</accession>
<gene>
    <name evidence="11" type="primary">eccB3_4</name>
    <name evidence="11" type="ORF">MYCOZU2_06016</name>
</gene>
<dbReference type="Pfam" id="PF05108">
    <property type="entry name" value="T7SS_ESX1_EccB"/>
    <property type="match status" value="1"/>
</dbReference>
<dbReference type="Gene3D" id="2.40.50.910">
    <property type="entry name" value="Type VII secretion system EccB, repeat 3 domain"/>
    <property type="match status" value="1"/>
</dbReference>
<comment type="similarity">
    <text evidence="2">Belongs to the EccB family.</text>
</comment>
<dbReference type="Gene3D" id="3.30.2390.20">
    <property type="entry name" value="Type VII secretion system EccB, repeat 1 domain"/>
    <property type="match status" value="1"/>
</dbReference>
<evidence type="ECO:0000256" key="9">
    <source>
        <dbReference type="ARBA" id="ARBA00023136"/>
    </source>
</evidence>
<keyword evidence="6" id="KW-0378">Hydrolase</keyword>
<evidence type="ECO:0000313" key="11">
    <source>
        <dbReference type="EMBL" id="ASL18361.1"/>
    </source>
</evidence>
<evidence type="ECO:0000256" key="6">
    <source>
        <dbReference type="ARBA" id="ARBA00022801"/>
    </source>
</evidence>
<dbReference type="GO" id="GO:0005886">
    <property type="term" value="C:plasma membrane"/>
    <property type="evidence" value="ECO:0007669"/>
    <property type="project" value="UniProtKB-SubCell"/>
</dbReference>
<evidence type="ECO:0000256" key="2">
    <source>
        <dbReference type="ARBA" id="ARBA00008149"/>
    </source>
</evidence>
<dbReference type="InterPro" id="IPR042485">
    <property type="entry name" value="T7SS_EccB_R3"/>
</dbReference>
<dbReference type="PANTHER" id="PTHR40765:SF2">
    <property type="entry name" value="ESX-2 SECRETION SYSTEM ATPASE ECCB2"/>
    <property type="match status" value="1"/>
</dbReference>
<dbReference type="NCBIfam" id="TIGR03919">
    <property type="entry name" value="T7SS_EccB"/>
    <property type="match status" value="1"/>
</dbReference>
<keyword evidence="11" id="KW-0614">Plasmid</keyword>
<dbReference type="AlphaFoldDB" id="A0A7U5MRF7"/>
<keyword evidence="9 10" id="KW-0472">Membrane</keyword>
<evidence type="ECO:0000256" key="7">
    <source>
        <dbReference type="ARBA" id="ARBA00022840"/>
    </source>
</evidence>
<dbReference type="RefSeq" id="WP_089152563.1">
    <property type="nucleotide sequence ID" value="NZ_CP015269.1"/>
</dbReference>
<evidence type="ECO:0000256" key="4">
    <source>
        <dbReference type="ARBA" id="ARBA00022692"/>
    </source>
</evidence>
<dbReference type="EMBL" id="CP015269">
    <property type="protein sequence ID" value="ASL18361.1"/>
    <property type="molecule type" value="Genomic_DNA"/>
</dbReference>